<evidence type="ECO:0000313" key="2">
    <source>
        <dbReference type="EMBL" id="RDS79058.1"/>
    </source>
</evidence>
<proteinExistence type="predicted"/>
<comment type="caution">
    <text evidence="2">The sequence shown here is derived from an EMBL/GenBank/DDBJ whole genome shotgun (WGS) entry which is preliminary data.</text>
</comment>
<dbReference type="Proteomes" id="UP000254258">
    <property type="component" value="Unassembled WGS sequence"/>
</dbReference>
<keyword evidence="3" id="KW-1185">Reference proteome</keyword>
<dbReference type="PROSITE" id="PS51186">
    <property type="entry name" value="GNAT"/>
    <property type="match status" value="1"/>
</dbReference>
<dbReference type="SUPFAM" id="SSF55729">
    <property type="entry name" value="Acyl-CoA N-acyltransferases (Nat)"/>
    <property type="match status" value="1"/>
</dbReference>
<sequence>MNVLKTQLRRWRGRRRLARLPFITTKTTANYYKTFTAPNPDIHVVIYNRSGDKVGTAIYAASPLDDRVYVFDIKIAEHFRRKGYATALLWHLAQTCHQPITAIKELSGAYHFWHASRQLAGAGLVVTQPLSVSEMEDEAARWQHLKPVAKRLDKIITQRLCAQREPWAVAVGRGFDG</sequence>
<organism evidence="2 3">
    <name type="scientific">Dyella monticola</name>
    <dbReference type="NCBI Taxonomy" id="1927958"/>
    <lineage>
        <taxon>Bacteria</taxon>
        <taxon>Pseudomonadati</taxon>
        <taxon>Pseudomonadota</taxon>
        <taxon>Gammaproteobacteria</taxon>
        <taxon>Lysobacterales</taxon>
        <taxon>Rhodanobacteraceae</taxon>
        <taxon>Dyella</taxon>
    </lineage>
</organism>
<dbReference type="CDD" id="cd04301">
    <property type="entry name" value="NAT_SF"/>
    <property type="match status" value="1"/>
</dbReference>
<dbReference type="Gene3D" id="3.40.630.30">
    <property type="match status" value="1"/>
</dbReference>
<evidence type="ECO:0000313" key="3">
    <source>
        <dbReference type="Proteomes" id="UP000254258"/>
    </source>
</evidence>
<name>A0A370WSD1_9GAMM</name>
<dbReference type="RefSeq" id="WP_115497261.1">
    <property type="nucleotide sequence ID" value="NZ_QRBE01000017.1"/>
</dbReference>
<gene>
    <name evidence="2" type="ORF">DWU98_19465</name>
</gene>
<dbReference type="EMBL" id="QRBE01000017">
    <property type="protein sequence ID" value="RDS79058.1"/>
    <property type="molecule type" value="Genomic_DNA"/>
</dbReference>
<accession>A0A370WSD1</accession>
<evidence type="ECO:0000259" key="1">
    <source>
        <dbReference type="PROSITE" id="PS51186"/>
    </source>
</evidence>
<reference evidence="2 3" key="1">
    <citation type="submission" date="2018-07" db="EMBL/GenBank/DDBJ databases">
        <title>Dyella monticola sp. nov. and Dyella psychrodurans sp. nov. isolated from monsoon evergreen broad-leaved forest soil of Dinghu Mountain, China.</title>
        <authorList>
            <person name="Gao Z."/>
            <person name="Qiu L."/>
        </authorList>
    </citation>
    <scope>NUCLEOTIDE SEQUENCE [LARGE SCALE GENOMIC DNA]</scope>
    <source>
        <strain evidence="2 3">4G-K06</strain>
    </source>
</reference>
<dbReference type="InterPro" id="IPR016181">
    <property type="entry name" value="Acyl_CoA_acyltransferase"/>
</dbReference>
<dbReference type="Pfam" id="PF00583">
    <property type="entry name" value="Acetyltransf_1"/>
    <property type="match status" value="1"/>
</dbReference>
<feature type="domain" description="N-acetyltransferase" evidence="1">
    <location>
        <begin position="1"/>
        <end position="147"/>
    </location>
</feature>
<dbReference type="AlphaFoldDB" id="A0A370WSD1"/>
<dbReference type="InterPro" id="IPR000182">
    <property type="entry name" value="GNAT_dom"/>
</dbReference>
<protein>
    <submittedName>
        <fullName evidence="2">N-acetyltransferase</fullName>
    </submittedName>
</protein>
<keyword evidence="2" id="KW-0808">Transferase</keyword>
<dbReference type="OrthoDB" id="7062232at2"/>
<dbReference type="GO" id="GO:0016747">
    <property type="term" value="F:acyltransferase activity, transferring groups other than amino-acyl groups"/>
    <property type="evidence" value="ECO:0007669"/>
    <property type="project" value="InterPro"/>
</dbReference>